<sequence>MMSLTIRNSVLALVFAAAGTGLSAEKGIDAVDGPNVRVMRQDDGSKTVFERSPDNKTLTTRNLSPRGDVQLRTIYRMDANTNPISCKIFDGLGTELFKVSYGYRKSDGQLVAEQMFDSRVKRLDPQNPSKEMPVRYLVYTYDSNGKRSAPISYTSVKGGTADDIFGSKLKIAPFKPEDNPFKGAQPAAKPAGRR</sequence>
<dbReference type="Proteomes" id="UP000676169">
    <property type="component" value="Chromosome"/>
</dbReference>
<protein>
    <submittedName>
        <fullName evidence="3">Uncharacterized protein</fullName>
    </submittedName>
</protein>
<feature type="chain" id="PRO_5037169817" evidence="2">
    <location>
        <begin position="24"/>
        <end position="194"/>
    </location>
</feature>
<dbReference type="EMBL" id="CP073100">
    <property type="protein sequence ID" value="QUE50916.1"/>
    <property type="molecule type" value="Genomic_DNA"/>
</dbReference>
<reference evidence="3" key="1">
    <citation type="submission" date="2021-04" db="EMBL/GenBank/DDBJ databases">
        <title>Luteolibacter sp. 32A isolated from the skin of an Anderson's salamander (Ambystoma andersonii).</title>
        <authorList>
            <person name="Spergser J."/>
            <person name="Busse H.-J."/>
        </authorList>
    </citation>
    <scope>NUCLEOTIDE SEQUENCE</scope>
    <source>
        <strain evidence="3">32A</strain>
    </source>
</reference>
<dbReference type="KEGG" id="lamb:KBB96_18905"/>
<evidence type="ECO:0000256" key="2">
    <source>
        <dbReference type="SAM" id="SignalP"/>
    </source>
</evidence>
<dbReference type="AlphaFoldDB" id="A0A975G8W1"/>
<dbReference type="RefSeq" id="WP_211631055.1">
    <property type="nucleotide sequence ID" value="NZ_CP073100.1"/>
</dbReference>
<accession>A0A975G8W1</accession>
<evidence type="ECO:0000313" key="4">
    <source>
        <dbReference type="Proteomes" id="UP000676169"/>
    </source>
</evidence>
<evidence type="ECO:0000313" key="3">
    <source>
        <dbReference type="EMBL" id="QUE50916.1"/>
    </source>
</evidence>
<keyword evidence="4" id="KW-1185">Reference proteome</keyword>
<feature type="signal peptide" evidence="2">
    <location>
        <begin position="1"/>
        <end position="23"/>
    </location>
</feature>
<gene>
    <name evidence="3" type="ORF">KBB96_18905</name>
</gene>
<proteinExistence type="predicted"/>
<organism evidence="3 4">
    <name type="scientific">Luteolibacter ambystomatis</name>
    <dbReference type="NCBI Taxonomy" id="2824561"/>
    <lineage>
        <taxon>Bacteria</taxon>
        <taxon>Pseudomonadati</taxon>
        <taxon>Verrucomicrobiota</taxon>
        <taxon>Verrucomicrobiia</taxon>
        <taxon>Verrucomicrobiales</taxon>
        <taxon>Verrucomicrobiaceae</taxon>
        <taxon>Luteolibacter</taxon>
    </lineage>
</organism>
<name>A0A975G8W1_9BACT</name>
<feature type="region of interest" description="Disordered" evidence="1">
    <location>
        <begin position="175"/>
        <end position="194"/>
    </location>
</feature>
<keyword evidence="2" id="KW-0732">Signal</keyword>
<evidence type="ECO:0000256" key="1">
    <source>
        <dbReference type="SAM" id="MobiDB-lite"/>
    </source>
</evidence>